<reference evidence="2 3" key="1">
    <citation type="journal article" date="2021" name="Elife">
        <title>Chloroplast acquisition without the gene transfer in kleptoplastic sea slugs, Plakobranchus ocellatus.</title>
        <authorList>
            <person name="Maeda T."/>
            <person name="Takahashi S."/>
            <person name="Yoshida T."/>
            <person name="Shimamura S."/>
            <person name="Takaki Y."/>
            <person name="Nagai Y."/>
            <person name="Toyoda A."/>
            <person name="Suzuki Y."/>
            <person name="Arimoto A."/>
            <person name="Ishii H."/>
            <person name="Satoh N."/>
            <person name="Nishiyama T."/>
            <person name="Hasebe M."/>
            <person name="Maruyama T."/>
            <person name="Minagawa J."/>
            <person name="Obokata J."/>
            <person name="Shigenobu S."/>
        </authorList>
    </citation>
    <scope>NUCLEOTIDE SEQUENCE [LARGE SCALE GENOMIC DNA]</scope>
</reference>
<protein>
    <submittedName>
        <fullName evidence="2">Uncharacterized protein</fullName>
    </submittedName>
</protein>
<comment type="caution">
    <text evidence="2">The sequence shown here is derived from an EMBL/GenBank/DDBJ whole genome shotgun (WGS) entry which is preliminary data.</text>
</comment>
<evidence type="ECO:0000313" key="3">
    <source>
        <dbReference type="Proteomes" id="UP000735302"/>
    </source>
</evidence>
<keyword evidence="3" id="KW-1185">Reference proteome</keyword>
<name>A0AAV3ZX65_9GAST</name>
<dbReference type="Proteomes" id="UP000735302">
    <property type="component" value="Unassembled WGS sequence"/>
</dbReference>
<organism evidence="2 3">
    <name type="scientific">Plakobranchus ocellatus</name>
    <dbReference type="NCBI Taxonomy" id="259542"/>
    <lineage>
        <taxon>Eukaryota</taxon>
        <taxon>Metazoa</taxon>
        <taxon>Spiralia</taxon>
        <taxon>Lophotrochozoa</taxon>
        <taxon>Mollusca</taxon>
        <taxon>Gastropoda</taxon>
        <taxon>Heterobranchia</taxon>
        <taxon>Euthyneura</taxon>
        <taxon>Panpulmonata</taxon>
        <taxon>Sacoglossa</taxon>
        <taxon>Placobranchoidea</taxon>
        <taxon>Plakobranchidae</taxon>
        <taxon>Plakobranchus</taxon>
    </lineage>
</organism>
<feature type="region of interest" description="Disordered" evidence="1">
    <location>
        <begin position="1"/>
        <end position="52"/>
    </location>
</feature>
<accession>A0AAV3ZX65</accession>
<dbReference type="EMBL" id="BLXT01002860">
    <property type="protein sequence ID" value="GFN98513.1"/>
    <property type="molecule type" value="Genomic_DNA"/>
</dbReference>
<gene>
    <name evidence="2" type="ORF">PoB_002501900</name>
</gene>
<feature type="compositionally biased region" description="Polar residues" evidence="1">
    <location>
        <begin position="21"/>
        <end position="32"/>
    </location>
</feature>
<evidence type="ECO:0000313" key="2">
    <source>
        <dbReference type="EMBL" id="GFN98513.1"/>
    </source>
</evidence>
<dbReference type="AlphaFoldDB" id="A0AAV3ZX65"/>
<proteinExistence type="predicted"/>
<sequence length="92" mass="9583">MADSEAKQHSTARLDSGKGISANSGECNSKSTPAKPLQDAALPCSNEPASSSRSGFFFSTSSMFGSWLSKITDGEKANISSKDLNAFAPTSF</sequence>
<evidence type="ECO:0000256" key="1">
    <source>
        <dbReference type="SAM" id="MobiDB-lite"/>
    </source>
</evidence>